<sequence>MTIMKAIVEKEFKSLFKGFKSIAVIAFFLVVCFAASKFFSNNLDILQKDHAESAYVSSIRGLVMFLGFLFVLSLSHDAINREVENQTIRFLVTKSSRSSIVIGKFLGIFLFWLICILCSFIVIGLFAKQIFVFDFLQIMCFIAYAVSLTILISLVIKKPSHTTFVSILLGIALPVLGLWSVSSTKFISEIIKYILPYYYILKGGYYIIFPFFLSILMLLIALAIFQRRDL</sequence>
<dbReference type="EMBL" id="RCTJ01000095">
    <property type="protein sequence ID" value="RLQ12920.1"/>
    <property type="molecule type" value="Genomic_DNA"/>
</dbReference>
<dbReference type="Pfam" id="PF12679">
    <property type="entry name" value="ABC2_membrane_2"/>
    <property type="match status" value="1"/>
</dbReference>
<dbReference type="GO" id="GO:0005886">
    <property type="term" value="C:plasma membrane"/>
    <property type="evidence" value="ECO:0007669"/>
    <property type="project" value="UniProtKB-SubCell"/>
</dbReference>
<keyword evidence="1" id="KW-0472">Membrane</keyword>
<organism evidence="2 3">
    <name type="scientific">Geobacillus stearothermophilus</name>
    <name type="common">Bacillus stearothermophilus</name>
    <dbReference type="NCBI Taxonomy" id="1422"/>
    <lineage>
        <taxon>Bacteria</taxon>
        <taxon>Bacillati</taxon>
        <taxon>Bacillota</taxon>
        <taxon>Bacilli</taxon>
        <taxon>Bacillales</taxon>
        <taxon>Anoxybacillaceae</taxon>
        <taxon>Geobacillus</taxon>
    </lineage>
</organism>
<dbReference type="PANTHER" id="PTHR43471">
    <property type="entry name" value="ABC TRANSPORTER PERMEASE"/>
    <property type="match status" value="1"/>
</dbReference>
<feature type="transmembrane region" description="Helical" evidence="1">
    <location>
        <begin position="163"/>
        <end position="183"/>
    </location>
</feature>
<keyword evidence="1" id="KW-0812">Transmembrane</keyword>
<feature type="transmembrane region" description="Helical" evidence="1">
    <location>
        <begin position="21"/>
        <end position="39"/>
    </location>
</feature>
<reference evidence="2 3" key="1">
    <citation type="submission" date="2018-10" db="EMBL/GenBank/DDBJ databases">
        <title>Geobacillus stearothermophilus in processing lines of powdered infant formula.</title>
        <authorList>
            <person name="Rhee M.S."/>
            <person name="Choi I.-G."/>
            <person name="Cho T.J."/>
            <person name="Park B."/>
        </authorList>
    </citation>
    <scope>NUCLEOTIDE SEQUENCE [LARGE SCALE GENOMIC DNA]</scope>
    <source>
        <strain evidence="2 3">FHS-PPGT130</strain>
    </source>
</reference>
<feature type="transmembrane region" description="Helical" evidence="1">
    <location>
        <begin position="100"/>
        <end position="123"/>
    </location>
</feature>
<dbReference type="AlphaFoldDB" id="A0A3L7CJA4"/>
<evidence type="ECO:0000313" key="2">
    <source>
        <dbReference type="EMBL" id="RLQ12920.1"/>
    </source>
</evidence>
<feature type="transmembrane region" description="Helical" evidence="1">
    <location>
        <begin position="59"/>
        <end position="79"/>
    </location>
</feature>
<feature type="transmembrane region" description="Helical" evidence="1">
    <location>
        <begin position="203"/>
        <end position="225"/>
    </location>
</feature>
<feature type="transmembrane region" description="Helical" evidence="1">
    <location>
        <begin position="135"/>
        <end position="156"/>
    </location>
</feature>
<evidence type="ECO:0000313" key="3">
    <source>
        <dbReference type="Proteomes" id="UP000266922"/>
    </source>
</evidence>
<protein>
    <recommendedName>
        <fullName evidence="4">ABC transporter permease</fullName>
    </recommendedName>
</protein>
<keyword evidence="1" id="KW-1133">Transmembrane helix</keyword>
<name>A0A3L7CJA4_GEOSE</name>
<gene>
    <name evidence="2" type="ORF">D9548_14815</name>
</gene>
<proteinExistence type="predicted"/>
<accession>A0A3L7CJA4</accession>
<dbReference type="Proteomes" id="UP000266922">
    <property type="component" value="Unassembled WGS sequence"/>
</dbReference>
<comment type="caution">
    <text evidence="2">The sequence shown here is derived from an EMBL/GenBank/DDBJ whole genome shotgun (WGS) entry which is preliminary data.</text>
</comment>
<evidence type="ECO:0008006" key="4">
    <source>
        <dbReference type="Google" id="ProtNLM"/>
    </source>
</evidence>
<dbReference type="GO" id="GO:0140359">
    <property type="term" value="F:ABC-type transporter activity"/>
    <property type="evidence" value="ECO:0007669"/>
    <property type="project" value="InterPro"/>
</dbReference>
<evidence type="ECO:0000256" key="1">
    <source>
        <dbReference type="SAM" id="Phobius"/>
    </source>
</evidence>